<keyword evidence="3" id="KW-1185">Reference proteome</keyword>
<organism evidence="2 3">
    <name type="scientific">Vespula germanica</name>
    <name type="common">German yellow jacket</name>
    <name type="synonym">Paravespula germanica</name>
    <dbReference type="NCBI Taxonomy" id="30212"/>
    <lineage>
        <taxon>Eukaryota</taxon>
        <taxon>Metazoa</taxon>
        <taxon>Ecdysozoa</taxon>
        <taxon>Arthropoda</taxon>
        <taxon>Hexapoda</taxon>
        <taxon>Insecta</taxon>
        <taxon>Pterygota</taxon>
        <taxon>Neoptera</taxon>
        <taxon>Endopterygota</taxon>
        <taxon>Hymenoptera</taxon>
        <taxon>Apocrita</taxon>
        <taxon>Aculeata</taxon>
        <taxon>Vespoidea</taxon>
        <taxon>Vespidae</taxon>
        <taxon>Vespinae</taxon>
        <taxon>Vespula</taxon>
    </lineage>
</organism>
<gene>
    <name evidence="2" type="ORF">HZH68_008435</name>
</gene>
<dbReference type="EMBL" id="JACSDZ010000008">
    <property type="protein sequence ID" value="KAF7397213.1"/>
    <property type="molecule type" value="Genomic_DNA"/>
</dbReference>
<feature type="region of interest" description="Disordered" evidence="1">
    <location>
        <begin position="1"/>
        <end position="20"/>
    </location>
</feature>
<evidence type="ECO:0000313" key="3">
    <source>
        <dbReference type="Proteomes" id="UP000617340"/>
    </source>
</evidence>
<comment type="caution">
    <text evidence="2">The sequence shown here is derived from an EMBL/GenBank/DDBJ whole genome shotgun (WGS) entry which is preliminary data.</text>
</comment>
<evidence type="ECO:0000256" key="1">
    <source>
        <dbReference type="SAM" id="MobiDB-lite"/>
    </source>
</evidence>
<dbReference type="Proteomes" id="UP000617340">
    <property type="component" value="Unassembled WGS sequence"/>
</dbReference>
<dbReference type="AlphaFoldDB" id="A0A834JZ79"/>
<evidence type="ECO:0000313" key="2">
    <source>
        <dbReference type="EMBL" id="KAF7397213.1"/>
    </source>
</evidence>
<sequence length="215" mass="24267">MRSDETPCTLVQNGDETSGKEGKVKLWSGNTGLPEMTTKSSVRPILTINVSVLLRISKSTHRSSRSTHSLESGDIVLSEMTTKSNVRPILTINGSVLPRISKSIHRSSRSTHSPQNQIMEVGILSSHDPNKIDFDSYWFSLALNFDEYTSQFSLYAFFGSNREESIFKLRSGDTRLRERTTKADLRPTFTVTSSVVFWTSTRELRKFHGGYSCKY</sequence>
<accession>A0A834JZ79</accession>
<protein>
    <submittedName>
        <fullName evidence="2">Uncharacterized protein</fullName>
    </submittedName>
</protein>
<name>A0A834JZ79_VESGE</name>
<proteinExistence type="predicted"/>
<reference evidence="2" key="1">
    <citation type="journal article" date="2020" name="G3 (Bethesda)">
        <title>High-Quality Assemblies for Three Invasive Social Wasps from the &lt;i&gt;Vespula&lt;/i&gt; Genus.</title>
        <authorList>
            <person name="Harrop T.W.R."/>
            <person name="Guhlin J."/>
            <person name="McLaughlin G.M."/>
            <person name="Permina E."/>
            <person name="Stockwell P."/>
            <person name="Gilligan J."/>
            <person name="Le Lec M.F."/>
            <person name="Gruber M.A.M."/>
            <person name="Quinn O."/>
            <person name="Lovegrove M."/>
            <person name="Duncan E.J."/>
            <person name="Remnant E.J."/>
            <person name="Van Eeckhoven J."/>
            <person name="Graham B."/>
            <person name="Knapp R.A."/>
            <person name="Langford K.W."/>
            <person name="Kronenberg Z."/>
            <person name="Press M.O."/>
            <person name="Eacker S.M."/>
            <person name="Wilson-Rankin E.E."/>
            <person name="Purcell J."/>
            <person name="Lester P.J."/>
            <person name="Dearden P.K."/>
        </authorList>
    </citation>
    <scope>NUCLEOTIDE SEQUENCE</scope>
    <source>
        <strain evidence="2">Linc-1</strain>
    </source>
</reference>